<keyword evidence="3" id="KW-1185">Reference proteome</keyword>
<dbReference type="AlphaFoldDB" id="A0A834SQ20"/>
<feature type="region of interest" description="Disordered" evidence="1">
    <location>
        <begin position="56"/>
        <end position="80"/>
    </location>
</feature>
<comment type="caution">
    <text evidence="2">The sequence shown here is derived from an EMBL/GenBank/DDBJ whole genome shotgun (WGS) entry which is preliminary data.</text>
</comment>
<accession>A0A834SQ20</accession>
<dbReference type="Proteomes" id="UP000634136">
    <property type="component" value="Unassembled WGS sequence"/>
</dbReference>
<evidence type="ECO:0000256" key="1">
    <source>
        <dbReference type="SAM" id="MobiDB-lite"/>
    </source>
</evidence>
<evidence type="ECO:0000313" key="3">
    <source>
        <dbReference type="Proteomes" id="UP000634136"/>
    </source>
</evidence>
<organism evidence="2 3">
    <name type="scientific">Senna tora</name>
    <dbReference type="NCBI Taxonomy" id="362788"/>
    <lineage>
        <taxon>Eukaryota</taxon>
        <taxon>Viridiplantae</taxon>
        <taxon>Streptophyta</taxon>
        <taxon>Embryophyta</taxon>
        <taxon>Tracheophyta</taxon>
        <taxon>Spermatophyta</taxon>
        <taxon>Magnoliopsida</taxon>
        <taxon>eudicotyledons</taxon>
        <taxon>Gunneridae</taxon>
        <taxon>Pentapetalae</taxon>
        <taxon>rosids</taxon>
        <taxon>fabids</taxon>
        <taxon>Fabales</taxon>
        <taxon>Fabaceae</taxon>
        <taxon>Caesalpinioideae</taxon>
        <taxon>Cassia clade</taxon>
        <taxon>Senna</taxon>
    </lineage>
</organism>
<protein>
    <submittedName>
        <fullName evidence="2">Uncharacterized protein</fullName>
    </submittedName>
</protein>
<reference evidence="2" key="1">
    <citation type="submission" date="2020-09" db="EMBL/GenBank/DDBJ databases">
        <title>Genome-Enabled Discovery of Anthraquinone Biosynthesis in Senna tora.</title>
        <authorList>
            <person name="Kang S.-H."/>
            <person name="Pandey R.P."/>
            <person name="Lee C.-M."/>
            <person name="Sim J.-S."/>
            <person name="Jeong J.-T."/>
            <person name="Choi B.-S."/>
            <person name="Jung M."/>
            <person name="Ginzburg D."/>
            <person name="Zhao K."/>
            <person name="Won S.Y."/>
            <person name="Oh T.-J."/>
            <person name="Yu Y."/>
            <person name="Kim N.-H."/>
            <person name="Lee O.R."/>
            <person name="Lee T.-H."/>
            <person name="Bashyal P."/>
            <person name="Kim T.-S."/>
            <person name="Lee W.-H."/>
            <person name="Kawkins C."/>
            <person name="Kim C.-K."/>
            <person name="Kim J.S."/>
            <person name="Ahn B.O."/>
            <person name="Rhee S.Y."/>
            <person name="Sohng J.K."/>
        </authorList>
    </citation>
    <scope>NUCLEOTIDE SEQUENCE</scope>
    <source>
        <tissue evidence="2">Leaf</tissue>
    </source>
</reference>
<sequence>MVAYAKSSNICYNKSKKSTKKASSLPNWLCMSIKRESEAYQQSLKSQKQDLREKVRIKGIEGNPNKQMTKTDGEDGTHNTVSSVDDVRVFVPSVSSQQRLEDGEDGWVLALQRGETQSVWRSSEKRSSALVHQGFIENFRI</sequence>
<proteinExistence type="predicted"/>
<evidence type="ECO:0000313" key="2">
    <source>
        <dbReference type="EMBL" id="KAF7807556.1"/>
    </source>
</evidence>
<dbReference type="EMBL" id="JAAIUW010000012">
    <property type="protein sequence ID" value="KAF7807556.1"/>
    <property type="molecule type" value="Genomic_DNA"/>
</dbReference>
<gene>
    <name evidence="2" type="ORF">G2W53_039717</name>
</gene>
<name>A0A834SQ20_9FABA</name>